<evidence type="ECO:0000313" key="3">
    <source>
        <dbReference type="Proteomes" id="UP001501161"/>
    </source>
</evidence>
<evidence type="ECO:0000256" key="1">
    <source>
        <dbReference type="SAM" id="MobiDB-lite"/>
    </source>
</evidence>
<accession>A0ABN2X5B6</accession>
<dbReference type="Proteomes" id="UP001501161">
    <property type="component" value="Unassembled WGS sequence"/>
</dbReference>
<feature type="compositionally biased region" description="Basic and acidic residues" evidence="1">
    <location>
        <begin position="64"/>
        <end position="81"/>
    </location>
</feature>
<feature type="compositionally biased region" description="Basic and acidic residues" evidence="1">
    <location>
        <begin position="89"/>
        <end position="111"/>
    </location>
</feature>
<name>A0ABN2X5B6_9ACTN</name>
<protein>
    <recommendedName>
        <fullName evidence="4">Colicin import membrane protein</fullName>
    </recommendedName>
</protein>
<dbReference type="EMBL" id="BAAAMQ010000009">
    <property type="protein sequence ID" value="GAA2103629.1"/>
    <property type="molecule type" value="Genomic_DNA"/>
</dbReference>
<feature type="compositionally biased region" description="Low complexity" evidence="1">
    <location>
        <begin position="47"/>
        <end position="61"/>
    </location>
</feature>
<sequence>MTTFIVIAVIVLVVLAVAFVVIQRKNREANIERADQLRTKAATEAQATIAPAQDRAATAEAEAAEARAIAEKAEAEAEAARIEAQQVEASHEAQVRAADRLDPRVDHKSDDYAPQVAGTVDQQPTPPAEVNAETSTETATDTSPAPGLPRRTPGAQEMPGKPIATDGSGGWFTRKDSEQS</sequence>
<proteinExistence type="predicted"/>
<feature type="compositionally biased region" description="Low complexity" evidence="1">
    <location>
        <begin position="133"/>
        <end position="145"/>
    </location>
</feature>
<reference evidence="2 3" key="1">
    <citation type="journal article" date="2019" name="Int. J. Syst. Evol. Microbiol.">
        <title>The Global Catalogue of Microorganisms (GCM) 10K type strain sequencing project: providing services to taxonomists for standard genome sequencing and annotation.</title>
        <authorList>
            <consortium name="The Broad Institute Genomics Platform"/>
            <consortium name="The Broad Institute Genome Sequencing Center for Infectious Disease"/>
            <person name="Wu L."/>
            <person name="Ma J."/>
        </authorList>
    </citation>
    <scope>NUCLEOTIDE SEQUENCE [LARGE SCALE GENOMIC DNA]</scope>
    <source>
        <strain evidence="2 3">JCM 13813</strain>
    </source>
</reference>
<feature type="region of interest" description="Disordered" evidence="1">
    <location>
        <begin position="47"/>
        <end position="180"/>
    </location>
</feature>
<evidence type="ECO:0000313" key="2">
    <source>
        <dbReference type="EMBL" id="GAA2103629.1"/>
    </source>
</evidence>
<evidence type="ECO:0008006" key="4">
    <source>
        <dbReference type="Google" id="ProtNLM"/>
    </source>
</evidence>
<comment type="caution">
    <text evidence="2">The sequence shown here is derived from an EMBL/GenBank/DDBJ whole genome shotgun (WGS) entry which is preliminary data.</text>
</comment>
<organism evidence="2 3">
    <name type="scientific">Nocardioides furvisabuli</name>
    <dbReference type="NCBI Taxonomy" id="375542"/>
    <lineage>
        <taxon>Bacteria</taxon>
        <taxon>Bacillati</taxon>
        <taxon>Actinomycetota</taxon>
        <taxon>Actinomycetes</taxon>
        <taxon>Propionibacteriales</taxon>
        <taxon>Nocardioidaceae</taxon>
        <taxon>Nocardioides</taxon>
    </lineage>
</organism>
<dbReference type="RefSeq" id="WP_231250608.1">
    <property type="nucleotide sequence ID" value="NZ_BAAAMQ010000009.1"/>
</dbReference>
<gene>
    <name evidence="2" type="ORF">GCM10009726_15330</name>
</gene>
<keyword evidence="3" id="KW-1185">Reference proteome</keyword>